<accession>A0A811MHW7</accession>
<dbReference type="GO" id="GO:0003676">
    <property type="term" value="F:nucleic acid binding"/>
    <property type="evidence" value="ECO:0007669"/>
    <property type="project" value="InterPro"/>
</dbReference>
<dbReference type="PANTHER" id="PTHR13068:SF102">
    <property type="entry name" value="OS11G0246100 PROTEIN"/>
    <property type="match status" value="1"/>
</dbReference>
<keyword evidence="3" id="KW-0809">Transit peptide</keyword>
<evidence type="ECO:0000313" key="4">
    <source>
        <dbReference type="EMBL" id="CAD6207390.1"/>
    </source>
</evidence>
<evidence type="ECO:0000256" key="1">
    <source>
        <dbReference type="ARBA" id="ARBA00007692"/>
    </source>
</evidence>
<evidence type="ECO:0000256" key="3">
    <source>
        <dbReference type="ARBA" id="ARBA00022946"/>
    </source>
</evidence>
<comment type="caution">
    <text evidence="4">The sequence shown here is derived from an EMBL/GenBank/DDBJ whole genome shotgun (WGS) entry which is preliminary data.</text>
</comment>
<keyword evidence="5" id="KW-1185">Reference proteome</keyword>
<dbReference type="AlphaFoldDB" id="A0A811MHW7"/>
<dbReference type="Proteomes" id="UP000604825">
    <property type="component" value="Unassembled WGS sequence"/>
</dbReference>
<evidence type="ECO:0000313" key="5">
    <source>
        <dbReference type="Proteomes" id="UP000604825"/>
    </source>
</evidence>
<dbReference type="SMART" id="SM00733">
    <property type="entry name" value="Mterf"/>
    <property type="match status" value="5"/>
</dbReference>
<evidence type="ECO:0000256" key="2">
    <source>
        <dbReference type="ARBA" id="ARBA00022472"/>
    </source>
</evidence>
<sequence>MLRLKNRLLPLLRAASPLPAPIHPRPCCLLSTSTSPAPFSLEDYLVASCGLAPAQAREVSKKAFRDLSRESNKEEISRSRLFSASNPDAIITLLAGAGLSRADIAAVVSANPLLLRASVKNIALRILALRDRVGLSTPQIVRLLLVGPDAIRRSDVVPKLEFFISFYGSFEQVLVALKRNIRLLNSSLEGWGVRDIAQLCSNNPWVLTFNLERLKECLLRAEEIGVPPTSRMFRHVVATLACNSKEKVAAKFEFFKMTLGCSESEVSTAVSKMPAILGFSDKILLRKIKFLVNEAAMEPQNIVERPVLLAYSLEKRLVPRHYVMKVLQEKGLLNSNKEFVTITTLGEKTFKSKFIDCHKDSVPGLADAYAAAHAGVVPSRV</sequence>
<dbReference type="InterPro" id="IPR038538">
    <property type="entry name" value="MTERF_sf"/>
</dbReference>
<keyword evidence="2" id="KW-0806">Transcription termination</keyword>
<proteinExistence type="inferred from homology"/>
<name>A0A811MHW7_9POAL</name>
<dbReference type="Pfam" id="PF02536">
    <property type="entry name" value="mTERF"/>
    <property type="match status" value="1"/>
</dbReference>
<dbReference type="Gene3D" id="1.25.70.10">
    <property type="entry name" value="Transcription termination factor 3, mitochondrial"/>
    <property type="match status" value="2"/>
</dbReference>
<keyword evidence="2" id="KW-0804">Transcription</keyword>
<dbReference type="EMBL" id="CAJGYO010000001">
    <property type="protein sequence ID" value="CAD6207390.1"/>
    <property type="molecule type" value="Genomic_DNA"/>
</dbReference>
<dbReference type="OrthoDB" id="2017321at2759"/>
<protein>
    <submittedName>
        <fullName evidence="4">Uncharacterized protein</fullName>
    </submittedName>
</protein>
<comment type="similarity">
    <text evidence="1">Belongs to the mTERF family.</text>
</comment>
<reference evidence="4" key="1">
    <citation type="submission" date="2020-10" db="EMBL/GenBank/DDBJ databases">
        <authorList>
            <person name="Han B."/>
            <person name="Lu T."/>
            <person name="Zhao Q."/>
            <person name="Huang X."/>
            <person name="Zhao Y."/>
        </authorList>
    </citation>
    <scope>NUCLEOTIDE SEQUENCE</scope>
</reference>
<keyword evidence="2" id="KW-0805">Transcription regulation</keyword>
<organism evidence="4 5">
    <name type="scientific">Miscanthus lutarioriparius</name>
    <dbReference type="NCBI Taxonomy" id="422564"/>
    <lineage>
        <taxon>Eukaryota</taxon>
        <taxon>Viridiplantae</taxon>
        <taxon>Streptophyta</taxon>
        <taxon>Embryophyta</taxon>
        <taxon>Tracheophyta</taxon>
        <taxon>Spermatophyta</taxon>
        <taxon>Magnoliopsida</taxon>
        <taxon>Liliopsida</taxon>
        <taxon>Poales</taxon>
        <taxon>Poaceae</taxon>
        <taxon>PACMAD clade</taxon>
        <taxon>Panicoideae</taxon>
        <taxon>Andropogonodae</taxon>
        <taxon>Andropogoneae</taxon>
        <taxon>Saccharinae</taxon>
        <taxon>Miscanthus</taxon>
    </lineage>
</organism>
<dbReference type="PANTHER" id="PTHR13068">
    <property type="entry name" value="CGI-12 PROTEIN-RELATED"/>
    <property type="match status" value="1"/>
</dbReference>
<gene>
    <name evidence="4" type="ORF">NCGR_LOCUS4922</name>
</gene>
<dbReference type="InterPro" id="IPR003690">
    <property type="entry name" value="MTERF"/>
</dbReference>
<dbReference type="FunFam" id="1.25.70.10:FF:000001">
    <property type="entry name" value="Mitochondrial transcription termination factor-like"/>
    <property type="match status" value="1"/>
</dbReference>
<dbReference type="GO" id="GO:0006353">
    <property type="term" value="P:DNA-templated transcription termination"/>
    <property type="evidence" value="ECO:0007669"/>
    <property type="project" value="UniProtKB-KW"/>
</dbReference>